<keyword evidence="3" id="KW-1185">Reference proteome</keyword>
<accession>A0A6P4ZGZ6</accession>
<feature type="compositionally biased region" description="Low complexity" evidence="1">
    <location>
        <begin position="101"/>
        <end position="113"/>
    </location>
</feature>
<name>A0A6P4ZGZ6_BRABE</name>
<evidence type="ECO:0000256" key="1">
    <source>
        <dbReference type="SAM" id="MobiDB-lite"/>
    </source>
</evidence>
<gene>
    <name evidence="4" type="primary">LOC109476717</name>
</gene>
<reference evidence="4" key="1">
    <citation type="submission" date="2025-08" db="UniProtKB">
        <authorList>
            <consortium name="RefSeq"/>
        </authorList>
    </citation>
    <scope>IDENTIFICATION</scope>
    <source>
        <tissue evidence="4">Gonad</tissue>
    </source>
</reference>
<sequence length="760" mass="85057">MEDLPEDGDQEDGADMQEDGADMQEDGADMQEDGADMQEYGADMQEDGADMQEDGADMQEDGADMQEDGADMQEDGADMQDGDGRNKRKAREGGKEGQGGKTSQSGKKGTSTTPAAAKTSVYQQQGTTPAAKSVYQQQGTTPAAKSSVYQQQGTTPAAKSVYQQQGTTPAAKSVYQQQGTTPAAKTLQQEQGTTRAPSGLHTLQEKVADKRQKQPTDYGKRLPKGWEKNVRPEDRQWLGKTLFVKPGQLSPTLQHWYHPPLKKADGQTKPQPELYFLRRMFLWMPRRMYLFDFRCPNCPKRALTGKGTYNRVRLVLDTTDYYYLCTEYLTCSDCGGTFPAWDSRLLHQLPDHLKMKFPALLTRKYACDRNVVALLRSRTLGNSSTALRNTVMEMHSEEWLRKQVYYLSACKEHRKRLGSFGLEEFGYDEAPSFPPFPQPRWFLATYVRGIYMRLPALKAALTSTFGNILKIDSTKKVCRKLQGESAGTAEWSTNIGNERGQVLQSVLTTTEGKDALEAMASGLMKRYRDAGQDPPVLLYTDRDCCAVSGPSRFQLLFSEWEGLEVRLDIWHYMRRIAVGCTSEAHPLYGTFMTQLSSCIFEWSQDDYAKLLHAKEAELIASGIPNPPEGAVKKAITKDELAKHCRRRTRGTESTIEAIEELILSFSTATDTIGVPLFRPEMTDIWTQQKQHVKCIQDPPGVELYTWTGNIKKGGVTVPVFRTGRGTTSLESFHLHLNRFIPGTSASAVNFQAYLVEGMTR</sequence>
<proteinExistence type="predicted"/>
<dbReference type="PANTHER" id="PTHR24401:SF29">
    <property type="entry name" value="SI:CH211-243P7.3-RELATED"/>
    <property type="match status" value="1"/>
</dbReference>
<dbReference type="PROSITE" id="PS00028">
    <property type="entry name" value="ZINC_FINGER_C2H2_1"/>
    <property type="match status" value="1"/>
</dbReference>
<evidence type="ECO:0000313" key="4">
    <source>
        <dbReference type="RefSeq" id="XP_019633279.1"/>
    </source>
</evidence>
<dbReference type="PANTHER" id="PTHR24401">
    <property type="entry name" value="SI:CH211-243P7.3-RELATED"/>
    <property type="match status" value="1"/>
</dbReference>
<dbReference type="KEGG" id="bbel:109476717"/>
<feature type="region of interest" description="Disordered" evidence="1">
    <location>
        <begin position="1"/>
        <end position="198"/>
    </location>
</feature>
<feature type="compositionally biased region" description="Acidic residues" evidence="1">
    <location>
        <begin position="44"/>
        <end position="81"/>
    </location>
</feature>
<dbReference type="Proteomes" id="UP000515135">
    <property type="component" value="Unplaced"/>
</dbReference>
<feature type="compositionally biased region" description="Acidic residues" evidence="1">
    <location>
        <begin position="1"/>
        <end position="36"/>
    </location>
</feature>
<dbReference type="AlphaFoldDB" id="A0A6P4ZGZ6"/>
<feature type="domain" description="C2H2-type" evidence="2">
    <location>
        <begin position="331"/>
        <end position="352"/>
    </location>
</feature>
<dbReference type="OrthoDB" id="10072098at2759"/>
<evidence type="ECO:0000313" key="3">
    <source>
        <dbReference type="Proteomes" id="UP000515135"/>
    </source>
</evidence>
<dbReference type="InterPro" id="IPR013087">
    <property type="entry name" value="Znf_C2H2_type"/>
</dbReference>
<evidence type="ECO:0000259" key="2">
    <source>
        <dbReference type="PROSITE" id="PS00028"/>
    </source>
</evidence>
<protein>
    <submittedName>
        <fullName evidence="4">Uncharacterized protein LOC109476717</fullName>
    </submittedName>
</protein>
<dbReference type="GeneID" id="109476717"/>
<dbReference type="Pfam" id="PF20499">
    <property type="entry name" value="DUF6729"/>
    <property type="match status" value="1"/>
</dbReference>
<feature type="compositionally biased region" description="Polar residues" evidence="1">
    <location>
        <begin position="120"/>
        <end position="196"/>
    </location>
</feature>
<organism evidence="3 4">
    <name type="scientific">Branchiostoma belcheri</name>
    <name type="common">Amphioxus</name>
    <dbReference type="NCBI Taxonomy" id="7741"/>
    <lineage>
        <taxon>Eukaryota</taxon>
        <taxon>Metazoa</taxon>
        <taxon>Chordata</taxon>
        <taxon>Cephalochordata</taxon>
        <taxon>Leptocardii</taxon>
        <taxon>Amphioxiformes</taxon>
        <taxon>Branchiostomatidae</taxon>
        <taxon>Branchiostoma</taxon>
    </lineage>
</organism>
<dbReference type="RefSeq" id="XP_019633279.1">
    <property type="nucleotide sequence ID" value="XM_019777720.1"/>
</dbReference>
<dbReference type="InterPro" id="IPR046616">
    <property type="entry name" value="DUF6729"/>
</dbReference>